<evidence type="ECO:0000313" key="2">
    <source>
        <dbReference type="Proteomes" id="UP000019812"/>
    </source>
</evidence>
<dbReference type="Proteomes" id="UP000019812">
    <property type="component" value="Unassembled WGS sequence"/>
</dbReference>
<evidence type="ECO:0000313" key="1">
    <source>
        <dbReference type="EMBL" id="KFB67034.1"/>
    </source>
</evidence>
<protein>
    <submittedName>
        <fullName evidence="1">Methyl-accepting chemotaxis protein (MCP) signaling domain protein</fullName>
    </submittedName>
</protein>
<dbReference type="Gene3D" id="1.10.287.950">
    <property type="entry name" value="Methyl-accepting chemotaxis protein"/>
    <property type="match status" value="1"/>
</dbReference>
<gene>
    <name evidence="1" type="ORF">CAPSK01_003647</name>
</gene>
<dbReference type="SUPFAM" id="SSF58104">
    <property type="entry name" value="Methyl-accepting chemotaxis protein (MCP) signaling domain"/>
    <property type="match status" value="1"/>
</dbReference>
<accession>A0A084XX40</accession>
<dbReference type="RefSeq" id="WP_034928801.1">
    <property type="nucleotide sequence ID" value="NZ_JDSS02000036.1"/>
</dbReference>
<proteinExistence type="predicted"/>
<sequence>MTRFSLRIQLLMVTLALSTGFLVFGAWTWYTINQTNLLAVNAAIEAARAGERNFYIKEHPPWN</sequence>
<name>A0A084XX40_9PROT</name>
<reference evidence="1 2" key="1">
    <citation type="submission" date="2014-07" db="EMBL/GenBank/DDBJ databases">
        <title>Expanding our view of genomic diversity in Candidatus Accumulibacter clades.</title>
        <authorList>
            <person name="Skennerton C.T."/>
            <person name="Barr J.J."/>
            <person name="Slater F.R."/>
            <person name="Bond P.L."/>
            <person name="Tyson G.W."/>
        </authorList>
    </citation>
    <scope>NUCLEOTIDE SEQUENCE [LARGE SCALE GENOMIC DNA]</scope>
    <source>
        <strain evidence="2">SK-01</strain>
    </source>
</reference>
<dbReference type="EMBL" id="JDSS02000036">
    <property type="protein sequence ID" value="KFB67034.1"/>
    <property type="molecule type" value="Genomic_DNA"/>
</dbReference>
<dbReference type="AlphaFoldDB" id="A0A084XX40"/>
<organism evidence="1 2">
    <name type="scientific">Candidatus Accumulibacter vicinus</name>
    <dbReference type="NCBI Taxonomy" id="2954382"/>
    <lineage>
        <taxon>Bacteria</taxon>
        <taxon>Pseudomonadati</taxon>
        <taxon>Pseudomonadota</taxon>
        <taxon>Betaproteobacteria</taxon>
        <taxon>Candidatus Accumulibacter</taxon>
    </lineage>
</organism>
<comment type="caution">
    <text evidence="1">The sequence shown here is derived from an EMBL/GenBank/DDBJ whole genome shotgun (WGS) entry which is preliminary data.</text>
</comment>
<dbReference type="STRING" id="1457154.CAPSK01_003647"/>